<dbReference type="SUPFAM" id="SSF53955">
    <property type="entry name" value="Lysozyme-like"/>
    <property type="match status" value="1"/>
</dbReference>
<dbReference type="InterPro" id="IPR001387">
    <property type="entry name" value="Cro/C1-type_HTH"/>
</dbReference>
<evidence type="ECO:0000259" key="3">
    <source>
        <dbReference type="PROSITE" id="PS51782"/>
    </source>
</evidence>
<dbReference type="AlphaFoldDB" id="A0A4V2SAS0"/>
<dbReference type="InterPro" id="IPR018392">
    <property type="entry name" value="LysM"/>
</dbReference>
<dbReference type="InterPro" id="IPR008258">
    <property type="entry name" value="Transglycosylase_SLT_dom_1"/>
</dbReference>
<keyword evidence="5" id="KW-1185">Reference proteome</keyword>
<evidence type="ECO:0000259" key="2">
    <source>
        <dbReference type="PROSITE" id="PS50943"/>
    </source>
</evidence>
<dbReference type="EMBL" id="SLWX01000017">
    <property type="protein sequence ID" value="TCO72730.1"/>
    <property type="molecule type" value="Genomic_DNA"/>
</dbReference>
<protein>
    <submittedName>
        <fullName evidence="4">Membrane-bound lytic murein transglycosylase D</fullName>
    </submittedName>
</protein>
<dbReference type="InterPro" id="IPR023346">
    <property type="entry name" value="Lysozyme-like_dom_sf"/>
</dbReference>
<dbReference type="GO" id="GO:0016020">
    <property type="term" value="C:membrane"/>
    <property type="evidence" value="ECO:0007669"/>
    <property type="project" value="InterPro"/>
</dbReference>
<dbReference type="PROSITE" id="PS00922">
    <property type="entry name" value="TRANSGLYCOSYLASE"/>
    <property type="match status" value="1"/>
</dbReference>
<gene>
    <name evidence="4" type="ORF">EV688_11720</name>
</gene>
<sequence>MRLMPSFGRVGSFLPALLLSACQGLGPMVSESEREEDTVSTRVAVVDTLLVPATPEAPPEDLWERMRRGLDWRHEDNPAVRSARDAYLAQPLYLQVVGQRAQRYLHYIVEQVESRGMPMELALLPLVESTLDPFAVSPQQAAGLWQIMPATAKYLGMQTDWWYDDRFDLRDSTQVALDYLEGLHADFDGDWLLALAAYNAGKGRVSSAVRRNAARGQPTDYWSLSLPRETRHYVPRLLALSEIIRNADDLDLELPPVANAPAFIAVSTGGQIELQRAAQLAGVEIATLRNYNPGHLRWATAPERDEILLPELHAERFSRALATLPVDERVSWSHYRIRSGDNLGVIARRFGTQVELLREVNGIEGHFIRAGDTLLIPRGGNWRGSLDIARRPDIERERAYRVRSGDSLYRIANRFNVTIDELVNWNKIDPSDYLRPGQTLTLFVSGG</sequence>
<dbReference type="PROSITE" id="PS50943">
    <property type="entry name" value="HTH_CROC1"/>
    <property type="match status" value="1"/>
</dbReference>
<dbReference type="PROSITE" id="PS51257">
    <property type="entry name" value="PROKAR_LIPOPROTEIN"/>
    <property type="match status" value="1"/>
</dbReference>
<dbReference type="Gene3D" id="1.10.530.10">
    <property type="match status" value="1"/>
</dbReference>
<organism evidence="4 5">
    <name type="scientific">Chromatocurvus halotolerans</name>
    <dbReference type="NCBI Taxonomy" id="1132028"/>
    <lineage>
        <taxon>Bacteria</taxon>
        <taxon>Pseudomonadati</taxon>
        <taxon>Pseudomonadota</taxon>
        <taxon>Gammaproteobacteria</taxon>
        <taxon>Cellvibrionales</taxon>
        <taxon>Halieaceae</taxon>
        <taxon>Chromatocurvus</taxon>
    </lineage>
</organism>
<dbReference type="InterPro" id="IPR000189">
    <property type="entry name" value="Transglyc_AS"/>
</dbReference>
<dbReference type="Gene3D" id="3.10.350.10">
    <property type="entry name" value="LysM domain"/>
    <property type="match status" value="2"/>
</dbReference>
<dbReference type="CDD" id="cd16894">
    <property type="entry name" value="MltD-like"/>
    <property type="match status" value="1"/>
</dbReference>
<dbReference type="SMART" id="SM00257">
    <property type="entry name" value="LysM"/>
    <property type="match status" value="2"/>
</dbReference>
<dbReference type="Pfam" id="PF01476">
    <property type="entry name" value="LysM"/>
    <property type="match status" value="2"/>
</dbReference>
<evidence type="ECO:0000256" key="1">
    <source>
        <dbReference type="ARBA" id="ARBA00007734"/>
    </source>
</evidence>
<comment type="caution">
    <text evidence="4">The sequence shown here is derived from an EMBL/GenBank/DDBJ whole genome shotgun (WGS) entry which is preliminary data.</text>
</comment>
<evidence type="ECO:0000313" key="4">
    <source>
        <dbReference type="EMBL" id="TCO72730.1"/>
    </source>
</evidence>
<feature type="domain" description="LysM" evidence="3">
    <location>
        <begin position="398"/>
        <end position="442"/>
    </location>
</feature>
<comment type="similarity">
    <text evidence="1">Belongs to the transglycosylase Slt family.</text>
</comment>
<name>A0A4V2SAS0_9GAMM</name>
<proteinExistence type="inferred from homology"/>
<accession>A0A4V2SAS0</accession>
<dbReference type="Pfam" id="PF01464">
    <property type="entry name" value="SLT"/>
    <property type="match status" value="1"/>
</dbReference>
<feature type="domain" description="HTH cro/C1-type" evidence="2">
    <location>
        <begin position="397"/>
        <end position="422"/>
    </location>
</feature>
<dbReference type="PANTHER" id="PTHR37423:SF2">
    <property type="entry name" value="MEMBRANE-BOUND LYTIC MUREIN TRANSGLYCOSYLASE C"/>
    <property type="match status" value="1"/>
</dbReference>
<dbReference type="SUPFAM" id="SSF54106">
    <property type="entry name" value="LysM domain"/>
    <property type="match status" value="2"/>
</dbReference>
<dbReference type="CDD" id="cd00118">
    <property type="entry name" value="LysM"/>
    <property type="match status" value="2"/>
</dbReference>
<evidence type="ECO:0000313" key="5">
    <source>
        <dbReference type="Proteomes" id="UP000294980"/>
    </source>
</evidence>
<dbReference type="Proteomes" id="UP000294980">
    <property type="component" value="Unassembled WGS sequence"/>
</dbReference>
<dbReference type="PANTHER" id="PTHR37423">
    <property type="entry name" value="SOLUBLE LYTIC MUREIN TRANSGLYCOSYLASE-RELATED"/>
    <property type="match status" value="1"/>
</dbReference>
<dbReference type="GO" id="GO:0000270">
    <property type="term" value="P:peptidoglycan metabolic process"/>
    <property type="evidence" value="ECO:0007669"/>
    <property type="project" value="InterPro"/>
</dbReference>
<dbReference type="GO" id="GO:0008933">
    <property type="term" value="F:peptidoglycan lytic transglycosylase activity"/>
    <property type="evidence" value="ECO:0007669"/>
    <property type="project" value="InterPro"/>
</dbReference>
<feature type="domain" description="LysM" evidence="3">
    <location>
        <begin position="333"/>
        <end position="376"/>
    </location>
</feature>
<dbReference type="PROSITE" id="PS51782">
    <property type="entry name" value="LYSM"/>
    <property type="match status" value="2"/>
</dbReference>
<reference evidence="4 5" key="1">
    <citation type="submission" date="2019-03" db="EMBL/GenBank/DDBJ databases">
        <title>Genomic Encyclopedia of Type Strains, Phase IV (KMG-IV): sequencing the most valuable type-strain genomes for metagenomic binning, comparative biology and taxonomic classification.</title>
        <authorList>
            <person name="Goeker M."/>
        </authorList>
    </citation>
    <scope>NUCLEOTIDE SEQUENCE [LARGE SCALE GENOMIC DNA]</scope>
    <source>
        <strain evidence="4 5">DSM 23344</strain>
    </source>
</reference>
<dbReference type="RefSeq" id="WP_240624430.1">
    <property type="nucleotide sequence ID" value="NZ_QQSW01000021.1"/>
</dbReference>
<dbReference type="InterPro" id="IPR036779">
    <property type="entry name" value="LysM_dom_sf"/>
</dbReference>